<dbReference type="HOGENOM" id="CLU_031280_1_0_6"/>
<feature type="transmembrane region" description="Helical" evidence="1">
    <location>
        <begin position="76"/>
        <end position="92"/>
    </location>
</feature>
<evidence type="ECO:0000256" key="1">
    <source>
        <dbReference type="SAM" id="Phobius"/>
    </source>
</evidence>
<comment type="caution">
    <text evidence="2">The sequence shown here is derived from an EMBL/GenBank/DDBJ whole genome shotgun (WGS) entry which is preliminary data.</text>
</comment>
<feature type="transmembrane region" description="Helical" evidence="1">
    <location>
        <begin position="352"/>
        <end position="370"/>
    </location>
</feature>
<feature type="transmembrane region" description="Helical" evidence="1">
    <location>
        <begin position="128"/>
        <end position="146"/>
    </location>
</feature>
<name>A0A010RU32_PSEFL</name>
<dbReference type="Proteomes" id="UP000022611">
    <property type="component" value="Unassembled WGS sequence"/>
</dbReference>
<feature type="transmembrane region" description="Helical" evidence="1">
    <location>
        <begin position="235"/>
        <end position="256"/>
    </location>
</feature>
<reference evidence="2 3" key="1">
    <citation type="journal article" date="2011" name="J. Bacteriol.">
        <title>Draft genome sequence of the polycyclic aromatic hydrocarbon-degrading, genetically engineered bioluminescent bioreporter Pseudomonas fluorescens HK44.</title>
        <authorList>
            <person name="Chauhan A."/>
            <person name="Layton A.C."/>
            <person name="Williams D.E."/>
            <person name="Smartt A.E."/>
            <person name="Ripp S."/>
            <person name="Karpinets T.V."/>
            <person name="Brown S.D."/>
            <person name="Sayler G.S."/>
        </authorList>
    </citation>
    <scope>NUCLEOTIDE SEQUENCE [LARGE SCALE GENOMIC DNA]</scope>
    <source>
        <strain evidence="2 3">HK44</strain>
    </source>
</reference>
<dbReference type="InterPro" id="IPR025686">
    <property type="entry name" value="Glucos_trans_II"/>
</dbReference>
<dbReference type="OrthoDB" id="1317478at2"/>
<dbReference type="Pfam" id="PF14264">
    <property type="entry name" value="Glucos_trans_II"/>
    <property type="match status" value="1"/>
</dbReference>
<dbReference type="RefSeq" id="WP_024265112.1">
    <property type="nucleotide sequence ID" value="NZ_AFOY02000017.1"/>
</dbReference>
<feature type="transmembrane region" description="Helical" evidence="1">
    <location>
        <begin position="262"/>
        <end position="282"/>
    </location>
</feature>
<dbReference type="eggNOG" id="ENOG5032NM5">
    <property type="taxonomic scope" value="Bacteria"/>
</dbReference>
<proteinExistence type="predicted"/>
<sequence length="502" mass="56175">MKVASVLSRELLGREVFVFFLLATVVYVLPLILVDYYYIDDNWRSLAAGTGWAGQGRLLVELFYNALSFTSGAPDMFPLPLLIATFAMAFALTKLTKHYYKTPTVSCCLVLLPLWYNPFFLQNLSYQYDGPATALSLVAVIYAMAFQHKAGVVQVLVPGVLIAAGLSLYQLSINVFLGLCCIEFVRGINNKESLACLLSMAGVKALQWVAGLIIYFLLAYPLMTHERLEMIPFNASGLLLILNNVGVLVGKIGLLFQGGNRWLAWVVVLFSVVGGGRVGRTITQGKETSLNKMLLFFLYFLMIVFLFFLVSGSALLFRFFNEGARTLLGFGVLLVFLFYLAHQWLVTVDARLGVALIVPLLSMLSMSYAYGRVLNLQKEFGLNAEFSMAYDIASHQRLREAKRIYMAINYSNSWLLGAKGSFEQIPVLKYILNIDFYMLSENFLRAGITNVVIENERRNATLVGYQGYVPVVDSKFYSMETLKKTSNSGEIPPHTNRPVEPR</sequence>
<keyword evidence="1" id="KW-0472">Membrane</keyword>
<evidence type="ECO:0000313" key="2">
    <source>
        <dbReference type="EMBL" id="EXF92464.1"/>
    </source>
</evidence>
<feature type="transmembrane region" description="Helical" evidence="1">
    <location>
        <begin position="158"/>
        <end position="185"/>
    </location>
</feature>
<organism evidence="2 3">
    <name type="scientific">Pseudomonas fluorescens HK44</name>
    <dbReference type="NCBI Taxonomy" id="1042209"/>
    <lineage>
        <taxon>Bacteria</taxon>
        <taxon>Pseudomonadati</taxon>
        <taxon>Pseudomonadota</taxon>
        <taxon>Gammaproteobacteria</taxon>
        <taxon>Pseudomonadales</taxon>
        <taxon>Pseudomonadaceae</taxon>
        <taxon>Pseudomonas</taxon>
    </lineage>
</organism>
<dbReference type="PATRIC" id="fig|1042209.11.peg.4665"/>
<gene>
    <name evidence="2" type="ORF">HK44_011290</name>
</gene>
<dbReference type="EMBL" id="AFOY02000017">
    <property type="protein sequence ID" value="EXF92464.1"/>
    <property type="molecule type" value="Genomic_DNA"/>
</dbReference>
<accession>A0A010RU32</accession>
<dbReference type="AlphaFoldDB" id="A0A010RU32"/>
<keyword evidence="1" id="KW-0812">Transmembrane</keyword>
<protein>
    <submittedName>
        <fullName evidence="2">Membrane protein</fullName>
    </submittedName>
</protein>
<feature type="transmembrane region" description="Helical" evidence="1">
    <location>
        <begin position="294"/>
        <end position="317"/>
    </location>
</feature>
<evidence type="ECO:0000313" key="3">
    <source>
        <dbReference type="Proteomes" id="UP000022611"/>
    </source>
</evidence>
<feature type="transmembrane region" description="Helical" evidence="1">
    <location>
        <begin position="323"/>
        <end position="340"/>
    </location>
</feature>
<keyword evidence="1" id="KW-1133">Transmembrane helix</keyword>
<feature type="transmembrane region" description="Helical" evidence="1">
    <location>
        <begin position="16"/>
        <end position="39"/>
    </location>
</feature>
<feature type="transmembrane region" description="Helical" evidence="1">
    <location>
        <begin position="205"/>
        <end position="223"/>
    </location>
</feature>